<feature type="compositionally biased region" description="Basic and acidic residues" evidence="1">
    <location>
        <begin position="107"/>
        <end position="123"/>
    </location>
</feature>
<sequence>MGGKGQRRREKNHRAAHGGDHTARLPPPPKPTDVDALPSKLRRIIDFAARESVKVSSANDGEQKRNRKDLVNSRREHILGRYSMNARSDLETWIRRKGFSEKLTNPKNKDRSNGIAQEDEHDKKKAKRKRKQGEDLRFESLTQVLGSTSTKRKERKKKYLEAKKQKNKKAKLEDADFPGHEKIKFGDIVEAPPKLSAVPKVLKTVQDASQERLRLQAVEAYRKRKGWESRPGVQLPGPVSLNTSS</sequence>
<keyword evidence="3" id="KW-1185">Reference proteome</keyword>
<gene>
    <name evidence="2" type="ORF">Syun_013043</name>
</gene>
<evidence type="ECO:0000256" key="1">
    <source>
        <dbReference type="SAM" id="MobiDB-lite"/>
    </source>
</evidence>
<reference evidence="2 3" key="1">
    <citation type="submission" date="2024-01" db="EMBL/GenBank/DDBJ databases">
        <title>Genome assemblies of Stephania.</title>
        <authorList>
            <person name="Yang L."/>
        </authorList>
    </citation>
    <scope>NUCLEOTIDE SEQUENCE [LARGE SCALE GENOMIC DNA]</scope>
    <source>
        <strain evidence="2">YNDBR</strain>
        <tissue evidence="2">Leaf</tissue>
    </source>
</reference>
<dbReference type="AlphaFoldDB" id="A0AAP0K204"/>
<dbReference type="PANTHER" id="PTHR37218:SF2">
    <property type="entry name" value="COILED-COIL PROTEIN"/>
    <property type="match status" value="1"/>
</dbReference>
<name>A0AAP0K204_9MAGN</name>
<evidence type="ECO:0000313" key="2">
    <source>
        <dbReference type="EMBL" id="KAK9143643.1"/>
    </source>
</evidence>
<feature type="region of interest" description="Disordered" evidence="1">
    <location>
        <begin position="1"/>
        <end position="175"/>
    </location>
</feature>
<proteinExistence type="predicted"/>
<feature type="compositionally biased region" description="Basic and acidic residues" evidence="1">
    <location>
        <begin position="43"/>
        <end position="53"/>
    </location>
</feature>
<feature type="compositionally biased region" description="Basic and acidic residues" evidence="1">
    <location>
        <begin position="88"/>
        <end position="100"/>
    </location>
</feature>
<dbReference type="EMBL" id="JBBNAF010000005">
    <property type="protein sequence ID" value="KAK9143643.1"/>
    <property type="molecule type" value="Genomic_DNA"/>
</dbReference>
<feature type="compositionally biased region" description="Polar residues" evidence="1">
    <location>
        <begin position="140"/>
        <end position="149"/>
    </location>
</feature>
<dbReference type="PANTHER" id="PTHR37218">
    <property type="entry name" value="COILED-COIL PROTEIN"/>
    <property type="match status" value="1"/>
</dbReference>
<feature type="compositionally biased region" description="Basic and acidic residues" evidence="1">
    <location>
        <begin position="159"/>
        <end position="175"/>
    </location>
</feature>
<evidence type="ECO:0000313" key="3">
    <source>
        <dbReference type="Proteomes" id="UP001420932"/>
    </source>
</evidence>
<feature type="compositionally biased region" description="Basic residues" evidence="1">
    <location>
        <begin position="1"/>
        <end position="16"/>
    </location>
</feature>
<feature type="region of interest" description="Disordered" evidence="1">
    <location>
        <begin position="225"/>
        <end position="245"/>
    </location>
</feature>
<accession>A0AAP0K204</accession>
<organism evidence="2 3">
    <name type="scientific">Stephania yunnanensis</name>
    <dbReference type="NCBI Taxonomy" id="152371"/>
    <lineage>
        <taxon>Eukaryota</taxon>
        <taxon>Viridiplantae</taxon>
        <taxon>Streptophyta</taxon>
        <taxon>Embryophyta</taxon>
        <taxon>Tracheophyta</taxon>
        <taxon>Spermatophyta</taxon>
        <taxon>Magnoliopsida</taxon>
        <taxon>Ranunculales</taxon>
        <taxon>Menispermaceae</taxon>
        <taxon>Menispermoideae</taxon>
        <taxon>Cissampelideae</taxon>
        <taxon>Stephania</taxon>
    </lineage>
</organism>
<protein>
    <submittedName>
        <fullName evidence="2">Uncharacterized protein</fullName>
    </submittedName>
</protein>
<feature type="compositionally biased region" description="Basic and acidic residues" evidence="1">
    <location>
        <begin position="61"/>
        <end position="79"/>
    </location>
</feature>
<comment type="caution">
    <text evidence="2">The sequence shown here is derived from an EMBL/GenBank/DDBJ whole genome shotgun (WGS) entry which is preliminary data.</text>
</comment>
<dbReference type="Proteomes" id="UP001420932">
    <property type="component" value="Unassembled WGS sequence"/>
</dbReference>